<reference evidence="3 4" key="1">
    <citation type="submission" date="2012-06" db="EMBL/GenBank/DDBJ databases">
        <title>Finished chromosome of genome of Microcoleus sp. PCC 7113.</title>
        <authorList>
            <consortium name="US DOE Joint Genome Institute"/>
            <person name="Gugger M."/>
            <person name="Coursin T."/>
            <person name="Rippka R."/>
            <person name="Tandeau De Marsac N."/>
            <person name="Huntemann M."/>
            <person name="Wei C.-L."/>
            <person name="Han J."/>
            <person name="Detter J.C."/>
            <person name="Han C."/>
            <person name="Tapia R."/>
            <person name="Chen A."/>
            <person name="Kyrpides N."/>
            <person name="Mavromatis K."/>
            <person name="Markowitz V."/>
            <person name="Szeto E."/>
            <person name="Ivanova N."/>
            <person name="Pagani I."/>
            <person name="Pati A."/>
            <person name="Goodwin L."/>
            <person name="Nordberg H.P."/>
            <person name="Cantor M.N."/>
            <person name="Hua S.X."/>
            <person name="Woyke T."/>
            <person name="Kerfeld C.A."/>
        </authorList>
    </citation>
    <scope>NUCLEOTIDE SEQUENCE [LARGE SCALE GENOMIC DNA]</scope>
    <source>
        <strain evidence="3 4">PCC 7113</strain>
    </source>
</reference>
<keyword evidence="2" id="KW-0472">Membrane</keyword>
<keyword evidence="2" id="KW-0812">Transmembrane</keyword>
<protein>
    <recommendedName>
        <fullName evidence="5">DUF2335 domain-containing protein</fullName>
    </recommendedName>
</protein>
<evidence type="ECO:0008006" key="5">
    <source>
        <dbReference type="Google" id="ProtNLM"/>
    </source>
</evidence>
<feature type="region of interest" description="Disordered" evidence="1">
    <location>
        <begin position="1"/>
        <end position="20"/>
    </location>
</feature>
<proteinExistence type="predicted"/>
<evidence type="ECO:0000313" key="4">
    <source>
        <dbReference type="Proteomes" id="UP000010471"/>
    </source>
</evidence>
<dbReference type="KEGG" id="mic:Mic7113_4225"/>
<dbReference type="HOGENOM" id="CLU_1893808_0_0_3"/>
<evidence type="ECO:0000256" key="2">
    <source>
        <dbReference type="SAM" id="Phobius"/>
    </source>
</evidence>
<evidence type="ECO:0000313" key="3">
    <source>
        <dbReference type="EMBL" id="AFZ19925.1"/>
    </source>
</evidence>
<gene>
    <name evidence="3" type="ORF">Mic7113_4225</name>
</gene>
<accession>K9WHN7</accession>
<keyword evidence="4" id="KW-1185">Reference proteome</keyword>
<dbReference type="AlphaFoldDB" id="K9WHN7"/>
<name>K9WHN7_9CYAN</name>
<dbReference type="EMBL" id="CP003630">
    <property type="protein sequence ID" value="AFZ19925.1"/>
    <property type="molecule type" value="Genomic_DNA"/>
</dbReference>
<organism evidence="3 4">
    <name type="scientific">Allocoleopsis franciscana PCC 7113</name>
    <dbReference type="NCBI Taxonomy" id="1173027"/>
    <lineage>
        <taxon>Bacteria</taxon>
        <taxon>Bacillati</taxon>
        <taxon>Cyanobacteriota</taxon>
        <taxon>Cyanophyceae</taxon>
        <taxon>Coleofasciculales</taxon>
        <taxon>Coleofasciculaceae</taxon>
        <taxon>Allocoleopsis</taxon>
        <taxon>Allocoleopsis franciscana</taxon>
    </lineage>
</organism>
<sequence length="134" mass="15166">MLTLQLPKGKGSRMSEKPDELAITLSSSPNLSNQKPRNLTQTISLVEERLGKSDSPNEALDWARVREVILRQNEEVKEENHRRFLETSRLIYGLAFSGISFLVGIVLWICHYDNSVYLIVAGLIPLVSFTKKPN</sequence>
<evidence type="ECO:0000256" key="1">
    <source>
        <dbReference type="SAM" id="MobiDB-lite"/>
    </source>
</evidence>
<feature type="transmembrane region" description="Helical" evidence="2">
    <location>
        <begin position="90"/>
        <end position="109"/>
    </location>
</feature>
<keyword evidence="2" id="KW-1133">Transmembrane helix</keyword>
<dbReference type="Proteomes" id="UP000010471">
    <property type="component" value="Chromosome"/>
</dbReference>
<dbReference type="STRING" id="1173027.Mic7113_4225"/>